<dbReference type="EMBL" id="CP012752">
    <property type="protein sequence ID" value="ALG14248.1"/>
    <property type="molecule type" value="Genomic_DNA"/>
</dbReference>
<dbReference type="STRING" id="860235.AOZ06_51845"/>
<gene>
    <name evidence="2" type="ORF">AOZ06_51845</name>
</gene>
<keyword evidence="3" id="KW-1185">Reference proteome</keyword>
<dbReference type="KEGG" id="kphy:AOZ06_51845"/>
<dbReference type="AlphaFoldDB" id="A0A0N9IFK3"/>
<dbReference type="InterPro" id="IPR024520">
    <property type="entry name" value="DUF3558"/>
</dbReference>
<evidence type="ECO:0000313" key="2">
    <source>
        <dbReference type="EMBL" id="ALG14248.1"/>
    </source>
</evidence>
<evidence type="ECO:0008006" key="4">
    <source>
        <dbReference type="Google" id="ProtNLM"/>
    </source>
</evidence>
<dbReference type="Proteomes" id="UP000063699">
    <property type="component" value="Chromosome"/>
</dbReference>
<proteinExistence type="predicted"/>
<evidence type="ECO:0000313" key="3">
    <source>
        <dbReference type="Proteomes" id="UP000063699"/>
    </source>
</evidence>
<reference evidence="2 3" key="1">
    <citation type="submission" date="2015-07" db="EMBL/GenBank/DDBJ databases">
        <title>Genome sequencing of Kibdelosporangium phytohabitans.</title>
        <authorList>
            <person name="Qin S."/>
            <person name="Xing K."/>
        </authorList>
    </citation>
    <scope>NUCLEOTIDE SEQUENCE [LARGE SCALE GENOMIC DNA]</scope>
    <source>
        <strain evidence="2 3">KLBMP1111</strain>
    </source>
</reference>
<sequence length="195" mass="20691">MVALLCAVALTGCTDSEPGQAVAAGTGGGGQSSGGSKPSVTIPPRPKDLKLDGVDPCKLFTQEQIAQLKVKRQRTKTQDGDAFKGSPQCLMDGTEGKTAFDYEIWAITSEGFEPWLSGKRNVEAKLVTIDDFPAADYHIRGSGGAFDCATAVGVADGQQLMVVFRPSRNAFTQDQMCAKSEQAAHFAMQTLKTLK</sequence>
<feature type="region of interest" description="Disordered" evidence="1">
    <location>
        <begin position="22"/>
        <end position="49"/>
    </location>
</feature>
<protein>
    <recommendedName>
        <fullName evidence="4">DUF3558 domain-containing protein</fullName>
    </recommendedName>
</protein>
<organism evidence="2 3">
    <name type="scientific">Kibdelosporangium phytohabitans</name>
    <dbReference type="NCBI Taxonomy" id="860235"/>
    <lineage>
        <taxon>Bacteria</taxon>
        <taxon>Bacillati</taxon>
        <taxon>Actinomycetota</taxon>
        <taxon>Actinomycetes</taxon>
        <taxon>Pseudonocardiales</taxon>
        <taxon>Pseudonocardiaceae</taxon>
        <taxon>Kibdelosporangium</taxon>
    </lineage>
</organism>
<evidence type="ECO:0000256" key="1">
    <source>
        <dbReference type="SAM" id="MobiDB-lite"/>
    </source>
</evidence>
<dbReference type="Pfam" id="PF12079">
    <property type="entry name" value="DUF3558"/>
    <property type="match status" value="1"/>
</dbReference>
<accession>A0A0N9IFK3</accession>
<name>A0A0N9IFK3_9PSEU</name>